<comment type="caution">
    <text evidence="1">The sequence shown here is derived from an EMBL/GenBank/DDBJ whole genome shotgun (WGS) entry which is preliminary data.</text>
</comment>
<gene>
    <name evidence="1" type="ORF">GCM10007971_32140</name>
</gene>
<dbReference type="EMBL" id="BMOS01000031">
    <property type="protein sequence ID" value="GGN64351.1"/>
    <property type="molecule type" value="Genomic_DNA"/>
</dbReference>
<dbReference type="AlphaFoldDB" id="A0A917Y2P2"/>
<protein>
    <submittedName>
        <fullName evidence="1">Uncharacterized protein</fullName>
    </submittedName>
</protein>
<reference evidence="1" key="1">
    <citation type="journal article" date="2014" name="Int. J. Syst. Evol. Microbiol.">
        <title>Complete genome sequence of Corynebacterium casei LMG S-19264T (=DSM 44701T), isolated from a smear-ripened cheese.</title>
        <authorList>
            <consortium name="US DOE Joint Genome Institute (JGI-PGF)"/>
            <person name="Walter F."/>
            <person name="Albersmeier A."/>
            <person name="Kalinowski J."/>
            <person name="Ruckert C."/>
        </authorList>
    </citation>
    <scope>NUCLEOTIDE SEQUENCE</scope>
    <source>
        <strain evidence="1">JCM 17251</strain>
    </source>
</reference>
<keyword evidence="2" id="KW-1185">Reference proteome</keyword>
<reference evidence="1" key="2">
    <citation type="submission" date="2020-09" db="EMBL/GenBank/DDBJ databases">
        <authorList>
            <person name="Sun Q."/>
            <person name="Ohkuma M."/>
        </authorList>
    </citation>
    <scope>NUCLEOTIDE SEQUENCE</scope>
    <source>
        <strain evidence="1">JCM 17251</strain>
    </source>
</reference>
<organism evidence="1 2">
    <name type="scientific">Oceanobacillus indicireducens</name>
    <dbReference type="NCBI Taxonomy" id="1004261"/>
    <lineage>
        <taxon>Bacteria</taxon>
        <taxon>Bacillati</taxon>
        <taxon>Bacillota</taxon>
        <taxon>Bacilli</taxon>
        <taxon>Bacillales</taxon>
        <taxon>Bacillaceae</taxon>
        <taxon>Oceanobacillus</taxon>
    </lineage>
</organism>
<dbReference type="RefSeq" id="WP_188858834.1">
    <property type="nucleotide sequence ID" value="NZ_BMOS01000031.1"/>
</dbReference>
<dbReference type="Proteomes" id="UP000624041">
    <property type="component" value="Unassembled WGS sequence"/>
</dbReference>
<proteinExistence type="predicted"/>
<evidence type="ECO:0000313" key="2">
    <source>
        <dbReference type="Proteomes" id="UP000624041"/>
    </source>
</evidence>
<sequence>MSNLEKLQSEERHLKNELENSLRLAAYEERRLVDAKGYDKEVSEKMRKSFYDDASEFRKDLHVIQKEIKKLNK</sequence>
<accession>A0A917Y2P2</accession>
<evidence type="ECO:0000313" key="1">
    <source>
        <dbReference type="EMBL" id="GGN64351.1"/>
    </source>
</evidence>
<name>A0A917Y2P2_9BACI</name>